<dbReference type="RefSeq" id="WP_212817252.1">
    <property type="nucleotide sequence ID" value="NZ_AP023359.1"/>
</dbReference>
<dbReference type="EMBL" id="AP023359">
    <property type="protein sequence ID" value="BCJ67991.1"/>
    <property type="molecule type" value="Genomic_DNA"/>
</dbReference>
<dbReference type="PRINTS" id="PR00035">
    <property type="entry name" value="HTHGNTR"/>
</dbReference>
<dbReference type="SMART" id="SM00895">
    <property type="entry name" value="FCD"/>
    <property type="match status" value="1"/>
</dbReference>
<accession>A0A810N2U9</accession>
<dbReference type="Proteomes" id="UP000680866">
    <property type="component" value="Chromosome"/>
</dbReference>
<dbReference type="CDD" id="cd07377">
    <property type="entry name" value="WHTH_GntR"/>
    <property type="match status" value="1"/>
</dbReference>
<sequence length="244" mass="27111">METSGEARTLGHAVARPRQQVEDRIRRAILDGELKRGERLPSEAELARQFRVSRTTVREALRSLTAQNFIDKVPGAGGGSFVRAVDHEALGEILSESMKNLLTLGSIEADEVQSVREYLEVPAVRLAADHRSLDDLTRLHEIIERQKLVRVTHPSVPQLDVDFHSAIARASGNRVLGSFVQALHEQTMPVRFLDLSEEVGTETVLQHLQIVKAIEAGDADAAQEAMVTHLRYLQAHRAVAAERR</sequence>
<protein>
    <submittedName>
        <fullName evidence="5">GntR family transcriptional regulator</fullName>
    </submittedName>
</protein>
<dbReference type="GO" id="GO:0003677">
    <property type="term" value="F:DNA binding"/>
    <property type="evidence" value="ECO:0007669"/>
    <property type="project" value="UniProtKB-KW"/>
</dbReference>
<keyword evidence="6" id="KW-1185">Reference proteome</keyword>
<keyword evidence="3" id="KW-0804">Transcription</keyword>
<dbReference type="SUPFAM" id="SSF48008">
    <property type="entry name" value="GntR ligand-binding domain-like"/>
    <property type="match status" value="1"/>
</dbReference>
<dbReference type="Pfam" id="PF00392">
    <property type="entry name" value="GntR"/>
    <property type="match status" value="1"/>
</dbReference>
<reference evidence="5" key="1">
    <citation type="submission" date="2020-08" db="EMBL/GenBank/DDBJ databases">
        <title>Whole genome shotgun sequence of Polymorphospora rubra NBRC 101157.</title>
        <authorList>
            <person name="Komaki H."/>
            <person name="Tamura T."/>
        </authorList>
    </citation>
    <scope>NUCLEOTIDE SEQUENCE</scope>
    <source>
        <strain evidence="5">NBRC 101157</strain>
    </source>
</reference>
<dbReference type="PANTHER" id="PTHR43537">
    <property type="entry name" value="TRANSCRIPTIONAL REGULATOR, GNTR FAMILY"/>
    <property type="match status" value="1"/>
</dbReference>
<dbReference type="Gene3D" id="1.10.10.10">
    <property type="entry name" value="Winged helix-like DNA-binding domain superfamily/Winged helix DNA-binding domain"/>
    <property type="match status" value="1"/>
</dbReference>
<organism evidence="5 6">
    <name type="scientific">Polymorphospora rubra</name>
    <dbReference type="NCBI Taxonomy" id="338584"/>
    <lineage>
        <taxon>Bacteria</taxon>
        <taxon>Bacillati</taxon>
        <taxon>Actinomycetota</taxon>
        <taxon>Actinomycetes</taxon>
        <taxon>Micromonosporales</taxon>
        <taxon>Micromonosporaceae</taxon>
        <taxon>Polymorphospora</taxon>
    </lineage>
</organism>
<evidence type="ECO:0000259" key="4">
    <source>
        <dbReference type="PROSITE" id="PS50949"/>
    </source>
</evidence>
<evidence type="ECO:0000256" key="1">
    <source>
        <dbReference type="ARBA" id="ARBA00023015"/>
    </source>
</evidence>
<dbReference type="InterPro" id="IPR008920">
    <property type="entry name" value="TF_FadR/GntR_C"/>
</dbReference>
<dbReference type="InterPro" id="IPR036388">
    <property type="entry name" value="WH-like_DNA-bd_sf"/>
</dbReference>
<dbReference type="PROSITE" id="PS50949">
    <property type="entry name" value="HTH_GNTR"/>
    <property type="match status" value="1"/>
</dbReference>
<dbReference type="InterPro" id="IPR011711">
    <property type="entry name" value="GntR_C"/>
</dbReference>
<dbReference type="KEGG" id="pry:Prubr_50120"/>
<dbReference type="SMART" id="SM00345">
    <property type="entry name" value="HTH_GNTR"/>
    <property type="match status" value="1"/>
</dbReference>
<dbReference type="Pfam" id="PF07729">
    <property type="entry name" value="FCD"/>
    <property type="match status" value="1"/>
</dbReference>
<keyword evidence="2" id="KW-0238">DNA-binding</keyword>
<gene>
    <name evidence="5" type="ORF">Prubr_50120</name>
</gene>
<dbReference type="SUPFAM" id="SSF46785">
    <property type="entry name" value="Winged helix' DNA-binding domain"/>
    <property type="match status" value="1"/>
</dbReference>
<evidence type="ECO:0000313" key="5">
    <source>
        <dbReference type="EMBL" id="BCJ67991.1"/>
    </source>
</evidence>
<name>A0A810N2U9_9ACTN</name>
<dbReference type="GO" id="GO:0003700">
    <property type="term" value="F:DNA-binding transcription factor activity"/>
    <property type="evidence" value="ECO:0007669"/>
    <property type="project" value="InterPro"/>
</dbReference>
<evidence type="ECO:0000256" key="2">
    <source>
        <dbReference type="ARBA" id="ARBA00023125"/>
    </source>
</evidence>
<keyword evidence="1" id="KW-0805">Transcription regulation</keyword>
<dbReference type="InterPro" id="IPR000524">
    <property type="entry name" value="Tscrpt_reg_HTH_GntR"/>
</dbReference>
<dbReference type="PANTHER" id="PTHR43537:SF5">
    <property type="entry name" value="UXU OPERON TRANSCRIPTIONAL REGULATOR"/>
    <property type="match status" value="1"/>
</dbReference>
<evidence type="ECO:0000256" key="3">
    <source>
        <dbReference type="ARBA" id="ARBA00023163"/>
    </source>
</evidence>
<feature type="domain" description="HTH gntR-type" evidence="4">
    <location>
        <begin position="15"/>
        <end position="85"/>
    </location>
</feature>
<evidence type="ECO:0000313" key="6">
    <source>
        <dbReference type="Proteomes" id="UP000680866"/>
    </source>
</evidence>
<dbReference type="Gene3D" id="1.20.120.530">
    <property type="entry name" value="GntR ligand-binding domain-like"/>
    <property type="match status" value="1"/>
</dbReference>
<proteinExistence type="predicted"/>
<dbReference type="AlphaFoldDB" id="A0A810N2U9"/>
<dbReference type="InterPro" id="IPR036390">
    <property type="entry name" value="WH_DNA-bd_sf"/>
</dbReference>